<evidence type="ECO:0000313" key="4">
    <source>
        <dbReference type="Proteomes" id="UP000774130"/>
    </source>
</evidence>
<dbReference type="RefSeq" id="WP_218325738.1">
    <property type="nucleotide sequence ID" value="NZ_JAHUZB010000003.1"/>
</dbReference>
<sequence>MKKFGLALLAIVAVSFSFFGGVNNAEAKGNTDNQEKPITIYLVRHGKTWFNTTGQVQGFADTPLTDVGIDQAKLVGGSLADVKFSGAYSSDLGRQRSTAQLILAENNKKTPTLTENNGFREKNFGGFEGQTNEVMWNTIMAPHGLAYKDDWSDYSALVEALGGEAGVVDAIAAADETGTAENFATVQKRGLAGMKKVIKQTEKKDGGNVLIVSSGGMIPILLEEIVPGQYQGEDIGNCSITTLKYQAGKYTLEKLADTSHLDE</sequence>
<protein>
    <submittedName>
        <fullName evidence="3">Histidine phosphatase family protein</fullName>
    </submittedName>
</protein>
<evidence type="ECO:0000313" key="3">
    <source>
        <dbReference type="EMBL" id="MBV7390681.1"/>
    </source>
</evidence>
<evidence type="ECO:0000256" key="2">
    <source>
        <dbReference type="SAM" id="SignalP"/>
    </source>
</evidence>
<organism evidence="3 4">
    <name type="scientific">Enterococcus alishanensis</name>
    <dbReference type="NCBI Taxonomy" id="1303817"/>
    <lineage>
        <taxon>Bacteria</taxon>
        <taxon>Bacillati</taxon>
        <taxon>Bacillota</taxon>
        <taxon>Bacilli</taxon>
        <taxon>Lactobacillales</taxon>
        <taxon>Enterococcaceae</taxon>
        <taxon>Enterococcus</taxon>
    </lineage>
</organism>
<gene>
    <name evidence="3" type="ORF">KUA55_08315</name>
</gene>
<accession>A0ABS6TCP7</accession>
<proteinExistence type="predicted"/>
<keyword evidence="4" id="KW-1185">Reference proteome</keyword>
<keyword evidence="1" id="KW-0378">Hydrolase</keyword>
<evidence type="ECO:0000256" key="1">
    <source>
        <dbReference type="ARBA" id="ARBA00022801"/>
    </source>
</evidence>
<dbReference type="InterPro" id="IPR013078">
    <property type="entry name" value="His_Pase_superF_clade-1"/>
</dbReference>
<reference evidence="3 4" key="1">
    <citation type="submission" date="2021-06" db="EMBL/GenBank/DDBJ databases">
        <title>Enterococcus alishanensis sp. nov., a novel lactic acid bacterium isolated from fresh coffee beans.</title>
        <authorList>
            <person name="Chen Y.-S."/>
        </authorList>
    </citation>
    <scope>NUCLEOTIDE SEQUENCE [LARGE SCALE GENOMIC DNA]</scope>
    <source>
        <strain evidence="3 4">ALS3</strain>
    </source>
</reference>
<comment type="caution">
    <text evidence="3">The sequence shown here is derived from an EMBL/GenBank/DDBJ whole genome shotgun (WGS) entry which is preliminary data.</text>
</comment>
<keyword evidence="2" id="KW-0732">Signal</keyword>
<dbReference type="PANTHER" id="PTHR46517:SF1">
    <property type="entry name" value="FRUCTOSE-2,6-BISPHOSPHATASE TIGAR"/>
    <property type="match status" value="1"/>
</dbReference>
<dbReference type="Pfam" id="PF00300">
    <property type="entry name" value="His_Phos_1"/>
    <property type="match status" value="2"/>
</dbReference>
<feature type="signal peptide" evidence="2">
    <location>
        <begin position="1"/>
        <end position="27"/>
    </location>
</feature>
<dbReference type="CDD" id="cd07067">
    <property type="entry name" value="HP_PGM_like"/>
    <property type="match status" value="1"/>
</dbReference>
<feature type="chain" id="PRO_5047252258" evidence="2">
    <location>
        <begin position="28"/>
        <end position="263"/>
    </location>
</feature>
<dbReference type="PANTHER" id="PTHR46517">
    <property type="entry name" value="FRUCTOSE-2,6-BISPHOSPHATASE TIGAR"/>
    <property type="match status" value="1"/>
</dbReference>
<dbReference type="EMBL" id="JAHUZB010000003">
    <property type="protein sequence ID" value="MBV7390681.1"/>
    <property type="molecule type" value="Genomic_DNA"/>
</dbReference>
<name>A0ABS6TCP7_9ENTE</name>
<dbReference type="SMART" id="SM00855">
    <property type="entry name" value="PGAM"/>
    <property type="match status" value="1"/>
</dbReference>
<dbReference type="InterPro" id="IPR051695">
    <property type="entry name" value="Phosphoglycerate_Mutase"/>
</dbReference>
<dbReference type="Proteomes" id="UP000774130">
    <property type="component" value="Unassembled WGS sequence"/>
</dbReference>